<comment type="caution">
    <text evidence="1">The sequence shown here is derived from an EMBL/GenBank/DDBJ whole genome shotgun (WGS) entry which is preliminary data.</text>
</comment>
<organism evidence="1">
    <name type="scientific">Brassica cretica</name>
    <name type="common">Mustard</name>
    <dbReference type="NCBI Taxonomy" id="69181"/>
    <lineage>
        <taxon>Eukaryota</taxon>
        <taxon>Viridiplantae</taxon>
        <taxon>Streptophyta</taxon>
        <taxon>Embryophyta</taxon>
        <taxon>Tracheophyta</taxon>
        <taxon>Spermatophyta</taxon>
        <taxon>Magnoliopsida</taxon>
        <taxon>eudicotyledons</taxon>
        <taxon>Gunneridae</taxon>
        <taxon>Pentapetalae</taxon>
        <taxon>rosids</taxon>
        <taxon>malvids</taxon>
        <taxon>Brassicales</taxon>
        <taxon>Brassicaceae</taxon>
        <taxon>Brassiceae</taxon>
        <taxon>Brassica</taxon>
    </lineage>
</organism>
<protein>
    <submittedName>
        <fullName evidence="1">Uncharacterized protein</fullName>
    </submittedName>
</protein>
<reference evidence="1" key="1">
    <citation type="submission" date="2019-12" db="EMBL/GenBank/DDBJ databases">
        <title>Genome sequencing and annotation of Brassica cretica.</title>
        <authorList>
            <person name="Studholme D.J."/>
            <person name="Sarris P.F."/>
        </authorList>
    </citation>
    <scope>NUCLEOTIDE SEQUENCE</scope>
    <source>
        <strain evidence="1">PFS-102/07</strain>
        <tissue evidence="1">Leaf</tissue>
    </source>
</reference>
<name>A0A8S9JNA3_BRACR</name>
<proteinExistence type="predicted"/>
<evidence type="ECO:0000313" key="1">
    <source>
        <dbReference type="EMBL" id="KAF2583621.1"/>
    </source>
</evidence>
<dbReference type="EMBL" id="QGKY02000246">
    <property type="protein sequence ID" value="KAF2583621.1"/>
    <property type="molecule type" value="Genomic_DNA"/>
</dbReference>
<accession>A0A8S9JNA3</accession>
<sequence length="52" mass="5592">MRENGEALTVKGKARHDIKPGRWVHAYGAHIAGAENISDMEDTLQSSVESGA</sequence>
<dbReference type="AlphaFoldDB" id="A0A8S9JNA3"/>
<gene>
    <name evidence="1" type="ORF">F2Q70_00034472</name>
</gene>